<dbReference type="Proteomes" id="UP000220133">
    <property type="component" value="Chromosome"/>
</dbReference>
<dbReference type="InterPro" id="IPR036388">
    <property type="entry name" value="WH-like_DNA-bd_sf"/>
</dbReference>
<dbReference type="GO" id="GO:0016987">
    <property type="term" value="F:sigma factor activity"/>
    <property type="evidence" value="ECO:0007669"/>
    <property type="project" value="UniProtKB-KW"/>
</dbReference>
<evidence type="ECO:0000313" key="7">
    <source>
        <dbReference type="EMBL" id="ATL45886.1"/>
    </source>
</evidence>
<dbReference type="InterPro" id="IPR039425">
    <property type="entry name" value="RNA_pol_sigma-70-like"/>
</dbReference>
<reference evidence="7 8" key="1">
    <citation type="submission" date="2017-10" db="EMBL/GenBank/DDBJ databases">
        <title>Paenichitinophaga pekingensis gen. nov., sp. nov., isolated from activated sludge.</title>
        <authorList>
            <person name="Jin D."/>
            <person name="Kong X."/>
            <person name="Deng Y."/>
            <person name="Bai Z."/>
        </authorList>
    </citation>
    <scope>NUCLEOTIDE SEQUENCE [LARGE SCALE GENOMIC DNA]</scope>
    <source>
        <strain evidence="7 8">13</strain>
    </source>
</reference>
<dbReference type="InterPro" id="IPR013324">
    <property type="entry name" value="RNA_pol_sigma_r3/r4-like"/>
</dbReference>
<keyword evidence="3" id="KW-0731">Sigma factor</keyword>
<comment type="similarity">
    <text evidence="1">Belongs to the sigma-70 factor family. ECF subfamily.</text>
</comment>
<keyword evidence="4" id="KW-0804">Transcription</keyword>
<keyword evidence="2" id="KW-0805">Transcription regulation</keyword>
<keyword evidence="8" id="KW-1185">Reference proteome</keyword>
<feature type="domain" description="RNA polymerase sigma factor 70 region 4 type 2" evidence="6">
    <location>
        <begin position="123"/>
        <end position="174"/>
    </location>
</feature>
<dbReference type="InterPro" id="IPR013249">
    <property type="entry name" value="RNA_pol_sigma70_r4_t2"/>
</dbReference>
<evidence type="ECO:0008006" key="9">
    <source>
        <dbReference type="Google" id="ProtNLM"/>
    </source>
</evidence>
<evidence type="ECO:0000256" key="1">
    <source>
        <dbReference type="ARBA" id="ARBA00010641"/>
    </source>
</evidence>
<evidence type="ECO:0000313" key="8">
    <source>
        <dbReference type="Proteomes" id="UP000220133"/>
    </source>
</evidence>
<dbReference type="NCBIfam" id="TIGR02937">
    <property type="entry name" value="sigma70-ECF"/>
    <property type="match status" value="1"/>
</dbReference>
<dbReference type="Gene3D" id="1.10.10.10">
    <property type="entry name" value="Winged helix-like DNA-binding domain superfamily/Winged helix DNA-binding domain"/>
    <property type="match status" value="1"/>
</dbReference>
<proteinExistence type="inferred from homology"/>
<dbReference type="PANTHER" id="PTHR43133:SF46">
    <property type="entry name" value="RNA POLYMERASE SIGMA-70 FACTOR ECF SUBFAMILY"/>
    <property type="match status" value="1"/>
</dbReference>
<dbReference type="AlphaFoldDB" id="A0A291QPM5"/>
<organism evidence="7 8">
    <name type="scientific">Chitinophaga caeni</name>
    <dbReference type="NCBI Taxonomy" id="2029983"/>
    <lineage>
        <taxon>Bacteria</taxon>
        <taxon>Pseudomonadati</taxon>
        <taxon>Bacteroidota</taxon>
        <taxon>Chitinophagia</taxon>
        <taxon>Chitinophagales</taxon>
        <taxon>Chitinophagaceae</taxon>
        <taxon>Chitinophaga</taxon>
    </lineage>
</organism>
<dbReference type="Gene3D" id="1.10.1740.10">
    <property type="match status" value="1"/>
</dbReference>
<dbReference type="GO" id="GO:0003677">
    <property type="term" value="F:DNA binding"/>
    <property type="evidence" value="ECO:0007669"/>
    <property type="project" value="InterPro"/>
</dbReference>
<evidence type="ECO:0000256" key="2">
    <source>
        <dbReference type="ARBA" id="ARBA00023015"/>
    </source>
</evidence>
<feature type="domain" description="RNA polymerase sigma-70 region 2" evidence="5">
    <location>
        <begin position="26"/>
        <end position="91"/>
    </location>
</feature>
<dbReference type="EMBL" id="CP023777">
    <property type="protein sequence ID" value="ATL45886.1"/>
    <property type="molecule type" value="Genomic_DNA"/>
</dbReference>
<dbReference type="GO" id="GO:0006352">
    <property type="term" value="P:DNA-templated transcription initiation"/>
    <property type="evidence" value="ECO:0007669"/>
    <property type="project" value="InterPro"/>
</dbReference>
<dbReference type="Pfam" id="PF04542">
    <property type="entry name" value="Sigma70_r2"/>
    <property type="match status" value="1"/>
</dbReference>
<protein>
    <recommendedName>
        <fullName evidence="9">RNA polymerase subunit sigma-24</fullName>
    </recommendedName>
</protein>
<evidence type="ECO:0000256" key="4">
    <source>
        <dbReference type="ARBA" id="ARBA00023163"/>
    </source>
</evidence>
<name>A0A291QPM5_9BACT</name>
<evidence type="ECO:0000256" key="3">
    <source>
        <dbReference type="ARBA" id="ARBA00023082"/>
    </source>
</evidence>
<dbReference type="SUPFAM" id="SSF88659">
    <property type="entry name" value="Sigma3 and sigma4 domains of RNA polymerase sigma factors"/>
    <property type="match status" value="1"/>
</dbReference>
<dbReference type="KEGG" id="cbae:COR50_01195"/>
<dbReference type="InterPro" id="IPR014284">
    <property type="entry name" value="RNA_pol_sigma-70_dom"/>
</dbReference>
<dbReference type="InterPro" id="IPR007627">
    <property type="entry name" value="RNA_pol_sigma70_r2"/>
</dbReference>
<evidence type="ECO:0000259" key="6">
    <source>
        <dbReference type="Pfam" id="PF08281"/>
    </source>
</evidence>
<dbReference type="PANTHER" id="PTHR43133">
    <property type="entry name" value="RNA POLYMERASE ECF-TYPE SIGMA FACTO"/>
    <property type="match status" value="1"/>
</dbReference>
<dbReference type="SUPFAM" id="SSF88946">
    <property type="entry name" value="Sigma2 domain of RNA polymerase sigma factors"/>
    <property type="match status" value="1"/>
</dbReference>
<dbReference type="Pfam" id="PF08281">
    <property type="entry name" value="Sigma70_r4_2"/>
    <property type="match status" value="1"/>
</dbReference>
<sequence>MYAGLSDKELWTKVVEGDKNALAHIYDMHFPTLYRYGMKLSKDDELVKDCIHDLFVTVWYSKERLSITDSIKYYLLASLKRLITNHLQKSQLNQSFTNDDYFAEASYESELINHQVKQERNRKLAAIVNELPPRQREILYLRYYEGLDTNATAHIMSLSINSTYVLLSKALQHLKKHSDKLIIIILSLLIH</sequence>
<evidence type="ECO:0000259" key="5">
    <source>
        <dbReference type="Pfam" id="PF04542"/>
    </source>
</evidence>
<accession>A0A291QPM5</accession>
<dbReference type="InterPro" id="IPR013325">
    <property type="entry name" value="RNA_pol_sigma_r2"/>
</dbReference>
<gene>
    <name evidence="7" type="ORF">COR50_01195</name>
</gene>
<dbReference type="CDD" id="cd06171">
    <property type="entry name" value="Sigma70_r4"/>
    <property type="match status" value="1"/>
</dbReference>